<evidence type="ECO:0000313" key="10">
    <source>
        <dbReference type="EMBL" id="KUK67583.1"/>
    </source>
</evidence>
<organism evidence="10 11">
    <name type="scientific">candidate division WS6 bacterium 36_33</name>
    <dbReference type="NCBI Taxonomy" id="1641388"/>
    <lineage>
        <taxon>Bacteria</taxon>
        <taxon>Candidatus Dojkabacteria</taxon>
    </lineage>
</organism>
<dbReference type="Pfam" id="PF00009">
    <property type="entry name" value="GTP_EFTU"/>
    <property type="match status" value="1"/>
</dbReference>
<evidence type="ECO:0000256" key="3">
    <source>
        <dbReference type="ARBA" id="ARBA00022540"/>
    </source>
</evidence>
<evidence type="ECO:0000256" key="7">
    <source>
        <dbReference type="NCBIfam" id="TIGR00487"/>
    </source>
</evidence>
<evidence type="ECO:0000256" key="2">
    <source>
        <dbReference type="ARBA" id="ARBA00020675"/>
    </source>
</evidence>
<evidence type="ECO:0000256" key="1">
    <source>
        <dbReference type="ARBA" id="ARBA00007733"/>
    </source>
</evidence>
<dbReference type="GO" id="GO:0003743">
    <property type="term" value="F:translation initiation factor activity"/>
    <property type="evidence" value="ECO:0007669"/>
    <property type="project" value="UniProtKB-UniRule"/>
</dbReference>
<dbReference type="GO" id="GO:0005737">
    <property type="term" value="C:cytoplasm"/>
    <property type="evidence" value="ECO:0007669"/>
    <property type="project" value="UniProtKB-UniRule"/>
</dbReference>
<dbReference type="InterPro" id="IPR023115">
    <property type="entry name" value="TIF_IF2_dom3"/>
</dbReference>
<protein>
    <recommendedName>
        <fullName evidence="2 7">Translation initiation factor IF-2</fullName>
    </recommendedName>
</protein>
<dbReference type="InterPro" id="IPR015760">
    <property type="entry name" value="TIF_IF2"/>
</dbReference>
<dbReference type="FunFam" id="3.40.50.10050:FF:000001">
    <property type="entry name" value="Translation initiation factor IF-2"/>
    <property type="match status" value="1"/>
</dbReference>
<dbReference type="FunFam" id="2.40.30.10:FF:000008">
    <property type="entry name" value="Translation initiation factor IF-2"/>
    <property type="match status" value="1"/>
</dbReference>
<dbReference type="InterPro" id="IPR000795">
    <property type="entry name" value="T_Tr_GTP-bd_dom"/>
</dbReference>
<keyword evidence="5 8" id="KW-0648">Protein biosynthesis</keyword>
<keyword evidence="3 8" id="KW-0396">Initiation factor</keyword>
<name>A0A101GZK7_9BACT</name>
<dbReference type="InterPro" id="IPR000178">
    <property type="entry name" value="TF_IF2_bacterial-like"/>
</dbReference>
<evidence type="ECO:0000256" key="8">
    <source>
        <dbReference type="RuleBase" id="RU000644"/>
    </source>
</evidence>
<dbReference type="Gene3D" id="2.40.30.10">
    <property type="entry name" value="Translation factors"/>
    <property type="match status" value="2"/>
</dbReference>
<dbReference type="CDD" id="cd01887">
    <property type="entry name" value="IF2_eIF5B"/>
    <property type="match status" value="1"/>
</dbReference>
<dbReference type="FunFam" id="3.40.50.300:FF:000019">
    <property type="entry name" value="Translation initiation factor IF-2"/>
    <property type="match status" value="1"/>
</dbReference>
<dbReference type="Proteomes" id="UP000053469">
    <property type="component" value="Unassembled WGS sequence"/>
</dbReference>
<dbReference type="NCBIfam" id="TIGR00487">
    <property type="entry name" value="IF-2"/>
    <property type="match status" value="1"/>
</dbReference>
<dbReference type="Gene3D" id="3.40.50.300">
    <property type="entry name" value="P-loop containing nucleotide triphosphate hydrolases"/>
    <property type="match status" value="1"/>
</dbReference>
<dbReference type="SUPFAM" id="SSF50447">
    <property type="entry name" value="Translation proteins"/>
    <property type="match status" value="1"/>
</dbReference>
<dbReference type="Pfam" id="PF11987">
    <property type="entry name" value="IF-2"/>
    <property type="match status" value="1"/>
</dbReference>
<feature type="domain" description="Tr-type G" evidence="9">
    <location>
        <begin position="19"/>
        <end position="188"/>
    </location>
</feature>
<reference evidence="11" key="1">
    <citation type="journal article" date="2015" name="MBio">
        <title>Genome-Resolved Metagenomic Analysis Reveals Roles for Candidate Phyla and Other Microbial Community Members in Biogeochemical Transformations in Oil Reservoirs.</title>
        <authorList>
            <person name="Hu P."/>
            <person name="Tom L."/>
            <person name="Singh A."/>
            <person name="Thomas B.C."/>
            <person name="Baker B.J."/>
            <person name="Piceno Y.M."/>
            <person name="Andersen G.L."/>
            <person name="Banfield J.F."/>
        </authorList>
    </citation>
    <scope>NUCLEOTIDE SEQUENCE [LARGE SCALE GENOMIC DNA]</scope>
</reference>
<dbReference type="PROSITE" id="PS51722">
    <property type="entry name" value="G_TR_2"/>
    <property type="match status" value="1"/>
</dbReference>
<proteinExistence type="inferred from homology"/>
<comment type="caution">
    <text evidence="10">The sequence shown here is derived from an EMBL/GenBank/DDBJ whole genome shotgun (WGS) entry which is preliminary data.</text>
</comment>
<comment type="similarity">
    <text evidence="1 8">Belongs to the TRAFAC class translation factor GTPase superfamily. Classic translation factor GTPase family. IF-2 subfamily.</text>
</comment>
<dbReference type="NCBIfam" id="TIGR00231">
    <property type="entry name" value="small_GTP"/>
    <property type="match status" value="1"/>
</dbReference>
<dbReference type="InterPro" id="IPR005225">
    <property type="entry name" value="Small_GTP-bd"/>
</dbReference>
<dbReference type="EMBL" id="LGGI01000002">
    <property type="protein sequence ID" value="KUK67583.1"/>
    <property type="molecule type" value="Genomic_DNA"/>
</dbReference>
<dbReference type="SUPFAM" id="SSF52540">
    <property type="entry name" value="P-loop containing nucleoside triphosphate hydrolases"/>
    <property type="match status" value="1"/>
</dbReference>
<keyword evidence="4" id="KW-0547">Nucleotide-binding</keyword>
<dbReference type="AlphaFoldDB" id="A0A101GZK7"/>
<dbReference type="Gene3D" id="3.40.50.10050">
    <property type="entry name" value="Translation initiation factor IF- 2, domain 3"/>
    <property type="match status" value="1"/>
</dbReference>
<gene>
    <name evidence="10" type="ORF">XD87_0024</name>
</gene>
<accession>A0A101GZK7</accession>
<dbReference type="InterPro" id="IPR027417">
    <property type="entry name" value="P-loop_NTPase"/>
</dbReference>
<evidence type="ECO:0000259" key="9">
    <source>
        <dbReference type="PROSITE" id="PS51722"/>
    </source>
</evidence>
<dbReference type="GO" id="GO:0003924">
    <property type="term" value="F:GTPase activity"/>
    <property type="evidence" value="ECO:0007669"/>
    <property type="project" value="InterPro"/>
</dbReference>
<evidence type="ECO:0000256" key="5">
    <source>
        <dbReference type="ARBA" id="ARBA00022917"/>
    </source>
</evidence>
<dbReference type="PATRIC" id="fig|1641388.3.peg.377"/>
<evidence type="ECO:0000256" key="4">
    <source>
        <dbReference type="ARBA" id="ARBA00022741"/>
    </source>
</evidence>
<dbReference type="SUPFAM" id="SSF52156">
    <property type="entry name" value="Initiation factor IF2/eIF5b, domain 3"/>
    <property type="match status" value="1"/>
</dbReference>
<dbReference type="PANTHER" id="PTHR43381:SF4">
    <property type="entry name" value="EUKARYOTIC TRANSLATION INITIATION FACTOR 5B"/>
    <property type="match status" value="1"/>
</dbReference>
<keyword evidence="6" id="KW-0342">GTP-binding</keyword>
<dbReference type="InterPro" id="IPR036925">
    <property type="entry name" value="TIF_IF2_dom3_sf"/>
</dbReference>
<evidence type="ECO:0000256" key="6">
    <source>
        <dbReference type="ARBA" id="ARBA00023134"/>
    </source>
</evidence>
<sequence length="520" mass="56767">MAKEEKDTKQKVEGTTNCVRPPIVTILGHVDHGKTTILDKIRQSNVQDCEVGGITQKVSVFTVDVSEGKRITFIDTPGHEAFDLMRTRGGSIADIVLLVVAADAGVKPQTKESIEIIKNSDAKPIVVINKVDLPDVQLDKVKREIVSNGLQIEGLGGKIPVIEVSGKTGKGIPELLELILLVAEVEGVKSGEELPEGVLGKAYVLESVKDKFKGNTSSVALVQGGICQGDWLGYRVGEEFILEKVKGMVTEEGGSFCVLDCGCGGKIIGISHLLELGTVVYALENKDEKLLKSLFSQKKKEEKEEVTMEEFFTIREEGDDTKFLNVIVKSSSEGSLEAILKSLSKIEEDGYKVNIVDSGVGNVTQKDVELAELSKSIVIGFEVGVESGVSNYAKKQRILIKTYDIIYKLIEEIEEAISLMSLPSTAEEEIGNATVRQLFTLSDGTTILGSRVEEGVLKKDHKCDIVRDDEIIAETKIKTLRINKATVTEVQKGFDCGIQLMDKGIEVKEGDKIYCYKVIK</sequence>
<dbReference type="PANTHER" id="PTHR43381">
    <property type="entry name" value="TRANSLATION INITIATION FACTOR IF-2-RELATED"/>
    <property type="match status" value="1"/>
</dbReference>
<evidence type="ECO:0000313" key="11">
    <source>
        <dbReference type="Proteomes" id="UP000053469"/>
    </source>
</evidence>
<dbReference type="InterPro" id="IPR009000">
    <property type="entry name" value="Transl_B-barrel_sf"/>
</dbReference>
<dbReference type="GO" id="GO:0005525">
    <property type="term" value="F:GTP binding"/>
    <property type="evidence" value="ECO:0007669"/>
    <property type="project" value="UniProtKB-KW"/>
</dbReference>
<comment type="function">
    <text evidence="8">One of the essential components for the initiation of protein synthesis. Protects formylmethionyl-tRNA from spontaneous hydrolysis and promotes its binding to the 30S ribosomal subunits. Also involved in the hydrolysis of GTP during the formation of the 70S ribosomal complex.</text>
</comment>